<name>A0A3M6WL37_HORWE</name>
<protein>
    <submittedName>
        <fullName evidence="1">Uncharacterized protein</fullName>
    </submittedName>
</protein>
<dbReference type="AlphaFoldDB" id="A0A3M6WL37"/>
<evidence type="ECO:0000313" key="1">
    <source>
        <dbReference type="EMBL" id="RMX79272.1"/>
    </source>
</evidence>
<evidence type="ECO:0000313" key="2">
    <source>
        <dbReference type="Proteomes" id="UP000282582"/>
    </source>
</evidence>
<proteinExistence type="predicted"/>
<dbReference type="Proteomes" id="UP000282582">
    <property type="component" value="Unassembled WGS sequence"/>
</dbReference>
<accession>A0A3M6WL37</accession>
<comment type="caution">
    <text evidence="1">The sequence shown here is derived from an EMBL/GenBank/DDBJ whole genome shotgun (WGS) entry which is preliminary data.</text>
</comment>
<gene>
    <name evidence="1" type="ORF">D0868_16345</name>
</gene>
<organism evidence="1 2">
    <name type="scientific">Hortaea werneckii</name>
    <name type="common">Black yeast</name>
    <name type="synonym">Cladosporium werneckii</name>
    <dbReference type="NCBI Taxonomy" id="91943"/>
    <lineage>
        <taxon>Eukaryota</taxon>
        <taxon>Fungi</taxon>
        <taxon>Dikarya</taxon>
        <taxon>Ascomycota</taxon>
        <taxon>Pezizomycotina</taxon>
        <taxon>Dothideomycetes</taxon>
        <taxon>Dothideomycetidae</taxon>
        <taxon>Mycosphaerellales</taxon>
        <taxon>Teratosphaeriaceae</taxon>
        <taxon>Hortaea</taxon>
    </lineage>
</organism>
<dbReference type="EMBL" id="QWIK01003268">
    <property type="protein sequence ID" value="RMX79272.1"/>
    <property type="molecule type" value="Genomic_DNA"/>
</dbReference>
<reference evidence="1 2" key="1">
    <citation type="journal article" date="2018" name="BMC Genomics">
        <title>Genomic evidence for intraspecific hybridization in a clonal and extremely halotolerant yeast.</title>
        <authorList>
            <person name="Gostincar C."/>
            <person name="Stajich J.E."/>
            <person name="Zupancic J."/>
            <person name="Zalar P."/>
            <person name="Gunde-Cimerman N."/>
        </authorList>
    </citation>
    <scope>NUCLEOTIDE SEQUENCE [LARGE SCALE GENOMIC DNA]</scope>
    <source>
        <strain evidence="1 2">EXF-6654</strain>
    </source>
</reference>
<sequence length="59" mass="6180">MSGSLVNAGLILNIRPLGATERFSEIGIMTAADIKLQAGKQGEKFQTGQESGAFQAILT</sequence>